<evidence type="ECO:0000259" key="4">
    <source>
        <dbReference type="Pfam" id="PF00534"/>
    </source>
</evidence>
<feature type="compositionally biased region" description="Low complexity" evidence="3">
    <location>
        <begin position="46"/>
        <end position="63"/>
    </location>
</feature>
<keyword evidence="1" id="KW-0328">Glycosyltransferase</keyword>
<proteinExistence type="predicted"/>
<feature type="compositionally biased region" description="Basic residues" evidence="3">
    <location>
        <begin position="1"/>
        <end position="10"/>
    </location>
</feature>
<feature type="domain" description="Glycosyl transferase family 1" evidence="4">
    <location>
        <begin position="284"/>
        <end position="442"/>
    </location>
</feature>
<feature type="region of interest" description="Disordered" evidence="3">
    <location>
        <begin position="1"/>
        <end position="67"/>
    </location>
</feature>
<dbReference type="PANTHER" id="PTHR45947">
    <property type="entry name" value="SULFOQUINOVOSYL TRANSFERASE SQD2"/>
    <property type="match status" value="1"/>
</dbReference>
<dbReference type="EMBL" id="VIGV01000002">
    <property type="protein sequence ID" value="TWS24658.1"/>
    <property type="molecule type" value="Genomic_DNA"/>
</dbReference>
<name>A0A5C5RPZ6_9ACTN</name>
<evidence type="ECO:0000259" key="5">
    <source>
        <dbReference type="Pfam" id="PF13439"/>
    </source>
</evidence>
<dbReference type="Gene3D" id="3.40.50.2000">
    <property type="entry name" value="Glycogen Phosphorylase B"/>
    <property type="match status" value="2"/>
</dbReference>
<gene>
    <name evidence="6" type="ORF">FK268_05240</name>
</gene>
<comment type="caution">
    <text evidence="6">The sequence shown here is derived from an EMBL/GenBank/DDBJ whole genome shotgun (WGS) entry which is preliminary data.</text>
</comment>
<dbReference type="AlphaFoldDB" id="A0A5C5RPZ6"/>
<accession>A0A5C5RPZ6</accession>
<dbReference type="SUPFAM" id="SSF53756">
    <property type="entry name" value="UDP-Glycosyltransferase/glycogen phosphorylase"/>
    <property type="match status" value="1"/>
</dbReference>
<keyword evidence="2 6" id="KW-0808">Transferase</keyword>
<dbReference type="InterPro" id="IPR001296">
    <property type="entry name" value="Glyco_trans_1"/>
</dbReference>
<dbReference type="Pfam" id="PF00534">
    <property type="entry name" value="Glycos_transf_1"/>
    <property type="match status" value="1"/>
</dbReference>
<dbReference type="PANTHER" id="PTHR45947:SF3">
    <property type="entry name" value="SULFOQUINOVOSYL TRANSFERASE SQD2"/>
    <property type="match status" value="1"/>
</dbReference>
<dbReference type="InterPro" id="IPR028098">
    <property type="entry name" value="Glyco_trans_4-like_N"/>
</dbReference>
<evidence type="ECO:0000256" key="3">
    <source>
        <dbReference type="SAM" id="MobiDB-lite"/>
    </source>
</evidence>
<feature type="compositionally biased region" description="Gly residues" evidence="3">
    <location>
        <begin position="36"/>
        <end position="45"/>
    </location>
</feature>
<evidence type="ECO:0000313" key="6">
    <source>
        <dbReference type="EMBL" id="TWS24658.1"/>
    </source>
</evidence>
<evidence type="ECO:0000256" key="2">
    <source>
        <dbReference type="ARBA" id="ARBA00022679"/>
    </source>
</evidence>
<feature type="compositionally biased region" description="Basic residues" evidence="3">
    <location>
        <begin position="20"/>
        <end position="31"/>
    </location>
</feature>
<evidence type="ECO:0000313" key="7">
    <source>
        <dbReference type="Proteomes" id="UP000319792"/>
    </source>
</evidence>
<dbReference type="InterPro" id="IPR050194">
    <property type="entry name" value="Glycosyltransferase_grp1"/>
</dbReference>
<dbReference type="Proteomes" id="UP000319792">
    <property type="component" value="Unassembled WGS sequence"/>
</dbReference>
<feature type="domain" description="Glycosyltransferase subfamily 4-like N-terminal" evidence="5">
    <location>
        <begin position="106"/>
        <end position="272"/>
    </location>
</feature>
<protein>
    <submittedName>
        <fullName evidence="6">Glycosyltransferase</fullName>
    </submittedName>
</protein>
<organism evidence="6 7">
    <name type="scientific">Tsukamurella sputi</name>
    <dbReference type="NCBI Taxonomy" id="2591848"/>
    <lineage>
        <taxon>Bacteria</taxon>
        <taxon>Bacillati</taxon>
        <taxon>Actinomycetota</taxon>
        <taxon>Actinomycetes</taxon>
        <taxon>Mycobacteriales</taxon>
        <taxon>Tsukamurellaceae</taxon>
        <taxon>Tsukamurella</taxon>
    </lineage>
</organism>
<sequence>MGGLRARRAGVARLGTRAGGHGHRRAARRGPRSGARPGGSRGRCGGARAPSGHGSGRGPSRSRGLSRARRTLLLGRRGGAARRPVPGGRRVSARRPVFLGHTAAPSGAELAFARLAAELRRRGVSASVVLLAPGPLTDVLEAAEVPVTVVPGRPPKVRRDSGPWALLRGAVGLYRDGRRLAPLLLAHDADVVVAESTKTLLVGAVAARRTGIPLVWQVHDRVSAEYFGRARFPLRLLGRVAASGYLANSRGTLRTISTGGSPTAVCHPGVDLGAVPAPAPQRAPKNVKIAMVGRITPWKGQDLLLRALAQMEATPEVQFVGGTHFDGDDQYLADLEELAERLDIAHRVTFTGHVADPLAATADADVVVHYSRLTEPFGQVVAEAMAAGRVVVAARAGGPTELIVDGENGLLVPPRRPDLLAVALDAVIADWELREQLSAAALQRGRDLDLKTSAAIADSLLARVARDGR</sequence>
<dbReference type="GO" id="GO:0016758">
    <property type="term" value="F:hexosyltransferase activity"/>
    <property type="evidence" value="ECO:0007669"/>
    <property type="project" value="TreeGrafter"/>
</dbReference>
<dbReference type="GO" id="GO:1903509">
    <property type="term" value="P:liposaccharide metabolic process"/>
    <property type="evidence" value="ECO:0007669"/>
    <property type="project" value="UniProtKB-ARBA"/>
</dbReference>
<dbReference type="CDD" id="cd03811">
    <property type="entry name" value="GT4_GT28_WabH-like"/>
    <property type="match status" value="1"/>
</dbReference>
<reference evidence="6 7" key="1">
    <citation type="submission" date="2019-08" db="EMBL/GenBank/DDBJ databases">
        <title>Tsukamurella conjunctivitidis sp. nov., Tsukamurella assacharolytica sp. nov. and Tsukamurella sputae sp. nov. isolated from patients with conjunctivitis, bacteraemia (lymphoma) and respiratory infection (sputum) in Hong Kong.</title>
        <authorList>
            <person name="Fok K.M.N."/>
            <person name="Fong J.Y.H."/>
        </authorList>
    </citation>
    <scope>NUCLEOTIDE SEQUENCE [LARGE SCALE GENOMIC DNA]</scope>
    <source>
        <strain evidence="6 7">HKU70</strain>
    </source>
</reference>
<evidence type="ECO:0000256" key="1">
    <source>
        <dbReference type="ARBA" id="ARBA00022676"/>
    </source>
</evidence>
<keyword evidence="7" id="KW-1185">Reference proteome</keyword>
<dbReference type="Pfam" id="PF13439">
    <property type="entry name" value="Glyco_transf_4"/>
    <property type="match status" value="1"/>
</dbReference>
<dbReference type="GO" id="GO:1901137">
    <property type="term" value="P:carbohydrate derivative biosynthetic process"/>
    <property type="evidence" value="ECO:0007669"/>
    <property type="project" value="UniProtKB-ARBA"/>
</dbReference>